<dbReference type="Proteomes" id="UP000676169">
    <property type="component" value="Chromosome"/>
</dbReference>
<feature type="transmembrane region" description="Helical" evidence="1">
    <location>
        <begin position="52"/>
        <end position="71"/>
    </location>
</feature>
<evidence type="ECO:0000313" key="2">
    <source>
        <dbReference type="EMBL" id="QUE50723.1"/>
    </source>
</evidence>
<keyword evidence="1" id="KW-1133">Transmembrane helix</keyword>
<keyword evidence="1" id="KW-0812">Transmembrane</keyword>
<accession>A0A975G8F8</accession>
<dbReference type="KEGG" id="lamb:KBB96_17910"/>
<organism evidence="2 3">
    <name type="scientific">Luteolibacter ambystomatis</name>
    <dbReference type="NCBI Taxonomy" id="2824561"/>
    <lineage>
        <taxon>Bacteria</taxon>
        <taxon>Pseudomonadati</taxon>
        <taxon>Verrucomicrobiota</taxon>
        <taxon>Verrucomicrobiia</taxon>
        <taxon>Verrucomicrobiales</taxon>
        <taxon>Verrucomicrobiaceae</taxon>
        <taxon>Luteolibacter</taxon>
    </lineage>
</organism>
<gene>
    <name evidence="2" type="ORF">KBB96_17910</name>
</gene>
<reference evidence="2" key="1">
    <citation type="submission" date="2021-04" db="EMBL/GenBank/DDBJ databases">
        <title>Luteolibacter sp. 32A isolated from the skin of an Anderson's salamander (Ambystoma andersonii).</title>
        <authorList>
            <person name="Spergser J."/>
            <person name="Busse H.-J."/>
        </authorList>
    </citation>
    <scope>NUCLEOTIDE SEQUENCE</scope>
    <source>
        <strain evidence="2">32A</strain>
    </source>
</reference>
<proteinExistence type="predicted"/>
<protein>
    <submittedName>
        <fullName evidence="2">Uncharacterized protein</fullName>
    </submittedName>
</protein>
<feature type="transmembrane region" description="Helical" evidence="1">
    <location>
        <begin position="12"/>
        <end position="32"/>
    </location>
</feature>
<dbReference type="AlphaFoldDB" id="A0A975G8F8"/>
<name>A0A975G8F8_9BACT</name>
<evidence type="ECO:0000256" key="1">
    <source>
        <dbReference type="SAM" id="Phobius"/>
    </source>
</evidence>
<dbReference type="EMBL" id="CP073100">
    <property type="protein sequence ID" value="QUE50723.1"/>
    <property type="molecule type" value="Genomic_DNA"/>
</dbReference>
<keyword evidence="1" id="KW-0472">Membrane</keyword>
<keyword evidence="3" id="KW-1185">Reference proteome</keyword>
<sequence>MTERHSIPIVPTRVRMSFVAVSAVVWLGFFWFASSNPPAPAPDWWGLNRDHLFGRGLILVIALLLLCLLGLRLVEKRIRSKHLPLHGQAPWVSYASFFILVLLCGLGWITDNCRILLPGFSSQVSTGAMPIRPSPEPLQLDQWLRVDWTENCRSVRGTWADFIHGGVPTRYHAAALRLHPAGRPDLPGWLHVRGSQKIIKEGSDQTLPWDGKGLLQIVHDLKGKTVAPANEDLVVGYLDRYCVNWSNALPATTHPGLGPSAVFSSSSGLSLTRGGPSPMGGWSQTYQDLRPIWFLPGLCALGWCLMTNGAYFVARTTMGRPVRDHT</sequence>
<feature type="transmembrane region" description="Helical" evidence="1">
    <location>
        <begin position="91"/>
        <end position="109"/>
    </location>
</feature>
<feature type="transmembrane region" description="Helical" evidence="1">
    <location>
        <begin position="293"/>
        <end position="314"/>
    </location>
</feature>
<dbReference type="RefSeq" id="WP_211630863.1">
    <property type="nucleotide sequence ID" value="NZ_CP073100.1"/>
</dbReference>
<evidence type="ECO:0000313" key="3">
    <source>
        <dbReference type="Proteomes" id="UP000676169"/>
    </source>
</evidence>